<keyword evidence="2" id="KW-1185">Reference proteome</keyword>
<gene>
    <name evidence="1" type="ORF">JCM19235_840</name>
</gene>
<name>A0A090RZ43_9VIBR</name>
<proteinExistence type="predicted"/>
<evidence type="ECO:0000313" key="2">
    <source>
        <dbReference type="Proteomes" id="UP000029228"/>
    </source>
</evidence>
<reference evidence="1 2" key="1">
    <citation type="submission" date="2014-09" db="EMBL/GenBank/DDBJ databases">
        <title>Vibrio maritimus JCM 19235. (C45) whole genome shotgun sequence.</title>
        <authorList>
            <person name="Sawabe T."/>
            <person name="Meirelles P."/>
            <person name="Nakanishi M."/>
            <person name="Sayaka M."/>
            <person name="Hattori M."/>
            <person name="Ohkuma M."/>
        </authorList>
    </citation>
    <scope>NUCLEOTIDE SEQUENCE [LARGE SCALE GENOMIC DNA]</scope>
    <source>
        <strain evidence="2">JCM19235</strain>
    </source>
</reference>
<accession>A0A090RZ43</accession>
<protein>
    <submittedName>
        <fullName evidence="1">Uncharacterized protein</fullName>
    </submittedName>
</protein>
<evidence type="ECO:0000313" key="1">
    <source>
        <dbReference type="EMBL" id="GAL19484.1"/>
    </source>
</evidence>
<dbReference type="Proteomes" id="UP000029228">
    <property type="component" value="Unassembled WGS sequence"/>
</dbReference>
<comment type="caution">
    <text evidence="1">The sequence shown here is derived from an EMBL/GenBank/DDBJ whole genome shotgun (WGS) entry which is preliminary data.</text>
</comment>
<dbReference type="EMBL" id="BBMR01000004">
    <property type="protein sequence ID" value="GAL19484.1"/>
    <property type="molecule type" value="Genomic_DNA"/>
</dbReference>
<sequence>MFAGFGALRAGSETLGNSRSMFDEACIAAVGSGIGSGAT</sequence>
<dbReference type="AlphaFoldDB" id="A0A090RZ43"/>
<organism evidence="1 2">
    <name type="scientific">Vibrio maritimus</name>
    <dbReference type="NCBI Taxonomy" id="990268"/>
    <lineage>
        <taxon>Bacteria</taxon>
        <taxon>Pseudomonadati</taxon>
        <taxon>Pseudomonadota</taxon>
        <taxon>Gammaproteobacteria</taxon>
        <taxon>Vibrionales</taxon>
        <taxon>Vibrionaceae</taxon>
        <taxon>Vibrio</taxon>
    </lineage>
</organism>